<dbReference type="Proteomes" id="UP000013047">
    <property type="component" value="Unassembled WGS sequence"/>
</dbReference>
<evidence type="ECO:0000313" key="12">
    <source>
        <dbReference type="EMBL" id="ENO95512.1"/>
    </source>
</evidence>
<dbReference type="EMBL" id="AMXF01000208">
    <property type="protein sequence ID" value="ENO95512.1"/>
    <property type="molecule type" value="Genomic_DNA"/>
</dbReference>
<dbReference type="GO" id="GO:0042245">
    <property type="term" value="P:RNA repair"/>
    <property type="evidence" value="ECO:0007669"/>
    <property type="project" value="UniProtKB-KW"/>
</dbReference>
<comment type="caution">
    <text evidence="12">The sequence shown here is derived from an EMBL/GenBank/DDBJ whole genome shotgun (WGS) entry which is preliminary data.</text>
</comment>
<dbReference type="PANTHER" id="PTHR43749:SF2">
    <property type="entry name" value="RNA-SPLICING LIGASE RTCB"/>
    <property type="match status" value="1"/>
</dbReference>
<evidence type="ECO:0000256" key="7">
    <source>
        <dbReference type="ARBA" id="ARBA00023211"/>
    </source>
</evidence>
<protein>
    <recommendedName>
        <fullName evidence="1">3'-phosphate/5'-hydroxy nucleic acid ligase</fullName>
        <ecNumber evidence="1">6.5.1.8</ecNumber>
    </recommendedName>
</protein>
<dbReference type="GO" id="GO:0003909">
    <property type="term" value="F:DNA ligase activity"/>
    <property type="evidence" value="ECO:0007669"/>
    <property type="project" value="TreeGrafter"/>
</dbReference>
<organism evidence="12 13">
    <name type="scientific">Thauera phenylacetica B4P</name>
    <dbReference type="NCBI Taxonomy" id="1234382"/>
    <lineage>
        <taxon>Bacteria</taxon>
        <taxon>Pseudomonadati</taxon>
        <taxon>Pseudomonadota</taxon>
        <taxon>Betaproteobacteria</taxon>
        <taxon>Rhodocyclales</taxon>
        <taxon>Zoogloeaceae</taxon>
        <taxon>Thauera</taxon>
    </lineage>
</organism>
<evidence type="ECO:0000256" key="8">
    <source>
        <dbReference type="ARBA" id="ARBA00047746"/>
    </source>
</evidence>
<dbReference type="PROSITE" id="PS01288">
    <property type="entry name" value="UPF0027"/>
    <property type="match status" value="1"/>
</dbReference>
<feature type="binding site" evidence="10">
    <location>
        <position position="413"/>
    </location>
    <ligand>
        <name>GMP</name>
        <dbReference type="ChEBI" id="CHEBI:58115"/>
    </ligand>
</feature>
<evidence type="ECO:0000256" key="9">
    <source>
        <dbReference type="PIRSR" id="PIRSR601233-1"/>
    </source>
</evidence>
<dbReference type="AlphaFoldDB" id="N6ZLU2"/>
<sequence length="414" mass="45535">MTVTRSVQILQEKGNAMPIKEAIRTQRMPVRIWTDDIDEGSKAQLANIASLPFIHHHVAAMPDVHLGIGATIGSVIATHQAIIPAAVGVDIGCGMVAARLSLTANDIDEKRLKKVFDQISRDVPVGRDQHADGRVLVDAVRPFEPGLKALTDRHPQLLKAFGKFSKWANQMGTLGGGNHFIEVCLDEYEQVWVMLHSGSRGIGNAIATYFIELARKDMARHMIHLPDRDLAYFAEGSEHFADYVEAVHWAQEYAMANRQAMLDLVLTGLARHLPPFTVTTEAVNCHHNYVAREHHYGADVWVTRKGAIRAGEGELGIVPGSMGARSYIVRGKGKAESFCSSAHGAGRRMSRTAATKRFTEADLARQTEGVICRKDKGVVDEIPGAYKDIDEVMANQRDLTEILHTLKQVVCVKG</sequence>
<evidence type="ECO:0000256" key="3">
    <source>
        <dbReference type="ARBA" id="ARBA00022723"/>
    </source>
</evidence>
<evidence type="ECO:0000256" key="5">
    <source>
        <dbReference type="ARBA" id="ARBA00022800"/>
    </source>
</evidence>
<dbReference type="SUPFAM" id="SSF103365">
    <property type="entry name" value="Hypothetical protein PH1602"/>
    <property type="match status" value="1"/>
</dbReference>
<dbReference type="Pfam" id="PF01139">
    <property type="entry name" value="RtcB"/>
    <property type="match status" value="1"/>
</dbReference>
<keyword evidence="2" id="KW-0436">Ligase</keyword>
<gene>
    <name evidence="12" type="ORF">C667_18654</name>
</gene>
<keyword evidence="7 11" id="KW-0464">Manganese</keyword>
<feature type="binding site" evidence="11">
    <location>
        <position position="196"/>
    </location>
    <ligand>
        <name>Mn(2+)</name>
        <dbReference type="ChEBI" id="CHEBI:29035"/>
        <label>2</label>
    </ligand>
</feature>
<keyword evidence="4 10" id="KW-0547">Nucleotide-binding</keyword>
<dbReference type="GO" id="GO:0005525">
    <property type="term" value="F:GTP binding"/>
    <property type="evidence" value="ECO:0007669"/>
    <property type="project" value="UniProtKB-KW"/>
</dbReference>
<dbReference type="InterPro" id="IPR036025">
    <property type="entry name" value="RtcB-like_sf"/>
</dbReference>
<feature type="active site" description="GMP-histidine intermediate" evidence="9">
    <location>
        <position position="343"/>
    </location>
</feature>
<dbReference type="GO" id="GO:0170057">
    <property type="term" value="F:RNA ligase (GTP) activity"/>
    <property type="evidence" value="ECO:0007669"/>
    <property type="project" value="UniProtKB-EC"/>
</dbReference>
<evidence type="ECO:0000256" key="6">
    <source>
        <dbReference type="ARBA" id="ARBA00023134"/>
    </source>
</evidence>
<comment type="catalytic activity">
    <reaction evidence="8">
        <text>a 3'-end 3'-phospho-ribonucleotide-RNA + a 5'-end dephospho-ribonucleoside-RNA + GTP = a ribonucleotidyl-ribonucleotide-RNA + GMP + diphosphate</text>
        <dbReference type="Rhea" id="RHEA:68076"/>
        <dbReference type="Rhea" id="RHEA-COMP:10463"/>
        <dbReference type="Rhea" id="RHEA-COMP:13936"/>
        <dbReference type="Rhea" id="RHEA-COMP:17355"/>
        <dbReference type="ChEBI" id="CHEBI:33019"/>
        <dbReference type="ChEBI" id="CHEBI:37565"/>
        <dbReference type="ChEBI" id="CHEBI:58115"/>
        <dbReference type="ChEBI" id="CHEBI:83062"/>
        <dbReference type="ChEBI" id="CHEBI:138284"/>
        <dbReference type="ChEBI" id="CHEBI:173118"/>
        <dbReference type="EC" id="6.5.1.8"/>
    </reaction>
</comment>
<feature type="binding site" evidence="10">
    <location>
        <begin position="319"/>
        <end position="322"/>
    </location>
    <ligand>
        <name>GMP</name>
        <dbReference type="ChEBI" id="CHEBI:58115"/>
    </ligand>
</feature>
<evidence type="ECO:0000256" key="10">
    <source>
        <dbReference type="PIRSR" id="PIRSR601233-2"/>
    </source>
</evidence>
<dbReference type="PANTHER" id="PTHR43749">
    <property type="entry name" value="RNA-SPLICING LIGASE RTCB"/>
    <property type="match status" value="1"/>
</dbReference>
<feature type="binding site" evidence="10">
    <location>
        <begin position="343"/>
        <end position="346"/>
    </location>
    <ligand>
        <name>GMP</name>
        <dbReference type="ChEBI" id="CHEBI:58115"/>
    </ligand>
</feature>
<evidence type="ECO:0000256" key="4">
    <source>
        <dbReference type="ARBA" id="ARBA00022741"/>
    </source>
</evidence>
<dbReference type="InterPro" id="IPR052915">
    <property type="entry name" value="RtcB-like"/>
</dbReference>
<feature type="binding site" evidence="10">
    <location>
        <position position="326"/>
    </location>
    <ligand>
        <name>GMP</name>
        <dbReference type="ChEBI" id="CHEBI:58115"/>
    </ligand>
</feature>
<evidence type="ECO:0000256" key="2">
    <source>
        <dbReference type="ARBA" id="ARBA00022598"/>
    </source>
</evidence>
<feature type="binding site" evidence="10">
    <location>
        <begin position="287"/>
        <end position="288"/>
    </location>
    <ligand>
        <name>GMP</name>
        <dbReference type="ChEBI" id="CHEBI:58115"/>
    </ligand>
</feature>
<evidence type="ECO:0000256" key="1">
    <source>
        <dbReference type="ARBA" id="ARBA00012726"/>
    </source>
</evidence>
<dbReference type="GO" id="GO:0030145">
    <property type="term" value="F:manganese ion binding"/>
    <property type="evidence" value="ECO:0007669"/>
    <property type="project" value="TreeGrafter"/>
</dbReference>
<dbReference type="GO" id="GO:0006281">
    <property type="term" value="P:DNA repair"/>
    <property type="evidence" value="ECO:0007669"/>
    <property type="project" value="TreeGrafter"/>
</dbReference>
<dbReference type="InterPro" id="IPR001233">
    <property type="entry name" value="RtcB"/>
</dbReference>
<accession>N6ZLU2</accession>
<comment type="cofactor">
    <cofactor evidence="11">
        <name>Mn(2+)</name>
        <dbReference type="ChEBI" id="CHEBI:29035"/>
    </cofactor>
    <text evidence="11">Binds 2 manganese ions per subunit.</text>
</comment>
<dbReference type="EC" id="6.5.1.8" evidence="1"/>
<keyword evidence="13" id="KW-1185">Reference proteome</keyword>
<feature type="binding site" evidence="11">
    <location>
        <position position="179"/>
    </location>
    <ligand>
        <name>Mn(2+)</name>
        <dbReference type="ChEBI" id="CHEBI:29035"/>
        <label>1</label>
    </ligand>
</feature>
<feature type="binding site" evidence="10">
    <location>
        <begin position="178"/>
        <end position="182"/>
    </location>
    <ligand>
        <name>GMP</name>
        <dbReference type="ChEBI" id="CHEBI:58115"/>
    </ligand>
</feature>
<feature type="binding site" evidence="11">
    <location>
        <position position="90"/>
    </location>
    <ligand>
        <name>Mn(2+)</name>
        <dbReference type="ChEBI" id="CHEBI:29035"/>
        <label>1</label>
    </ligand>
</feature>
<dbReference type="GO" id="GO:0006396">
    <property type="term" value="P:RNA processing"/>
    <property type="evidence" value="ECO:0007669"/>
    <property type="project" value="InterPro"/>
</dbReference>
<keyword evidence="3 11" id="KW-0479">Metal-binding</keyword>
<evidence type="ECO:0000313" key="13">
    <source>
        <dbReference type="Proteomes" id="UP000013047"/>
    </source>
</evidence>
<dbReference type="Gene3D" id="3.90.1860.10">
    <property type="entry name" value="tRNA-splicing ligase RtcB"/>
    <property type="match status" value="1"/>
</dbReference>
<name>N6ZLU2_9RHOO</name>
<evidence type="ECO:0000256" key="11">
    <source>
        <dbReference type="PIRSR" id="PIRSR601233-3"/>
    </source>
</evidence>
<proteinExistence type="predicted"/>
<keyword evidence="5" id="KW-0692">RNA repair</keyword>
<feature type="binding site" evidence="11">
    <location>
        <position position="287"/>
    </location>
    <ligand>
        <name>Mn(2+)</name>
        <dbReference type="ChEBI" id="CHEBI:29035"/>
        <label>2</label>
    </ligand>
</feature>
<keyword evidence="6 10" id="KW-0342">GTP-binding</keyword>
<reference evidence="12 13" key="1">
    <citation type="submission" date="2012-09" db="EMBL/GenBank/DDBJ databases">
        <title>Draft Genome Sequences of 6 Strains from Genus Thauera.</title>
        <authorList>
            <person name="Liu B."/>
            <person name="Shapleigh J.P."/>
            <person name="Frostegard A.H."/>
        </authorList>
    </citation>
    <scope>NUCLEOTIDE SEQUENCE [LARGE SCALE GENOMIC DNA]</scope>
    <source>
        <strain evidence="12 13">B4P</strain>
    </source>
</reference>